<organism evidence="2 3">
    <name type="scientific">Mycolicibacterium wolinskyi</name>
    <dbReference type="NCBI Taxonomy" id="59750"/>
    <lineage>
        <taxon>Bacteria</taxon>
        <taxon>Bacillati</taxon>
        <taxon>Actinomycetota</taxon>
        <taxon>Actinomycetes</taxon>
        <taxon>Mycobacteriales</taxon>
        <taxon>Mycobacteriaceae</taxon>
        <taxon>Mycolicibacterium</taxon>
    </lineage>
</organism>
<reference evidence="2 3" key="1">
    <citation type="submission" date="2015-07" db="EMBL/GenBank/DDBJ databases">
        <title>A draft genome sequence of Mycobacterium wolinskyi.</title>
        <authorList>
            <person name="de Man T.J."/>
            <person name="Perry K.A."/>
            <person name="Coulliette A.D."/>
            <person name="Jensen B."/>
            <person name="Toney N.C."/>
            <person name="Limbago B.M."/>
            <person name="Noble-Wang J."/>
        </authorList>
    </citation>
    <scope>NUCLEOTIDE SEQUENCE [LARGE SCALE GENOMIC DNA]</scope>
    <source>
        <strain evidence="2 3">CDC_01</strain>
    </source>
</reference>
<dbReference type="AlphaFoldDB" id="A0A132PR53"/>
<feature type="signal peptide" evidence="1">
    <location>
        <begin position="1"/>
        <end position="33"/>
    </location>
</feature>
<keyword evidence="1" id="KW-0732">Signal</keyword>
<evidence type="ECO:0000256" key="1">
    <source>
        <dbReference type="SAM" id="SignalP"/>
    </source>
</evidence>
<accession>A0A132PR53</accession>
<dbReference type="InterPro" id="IPR006311">
    <property type="entry name" value="TAT_signal"/>
</dbReference>
<dbReference type="Proteomes" id="UP000070612">
    <property type="component" value="Unassembled WGS sequence"/>
</dbReference>
<evidence type="ECO:0008006" key="4">
    <source>
        <dbReference type="Google" id="ProtNLM"/>
    </source>
</evidence>
<evidence type="ECO:0000313" key="2">
    <source>
        <dbReference type="EMBL" id="KWX24775.1"/>
    </source>
</evidence>
<feature type="chain" id="PRO_5039454016" description="Intersectin-EH binding protein Ibp1" evidence="1">
    <location>
        <begin position="34"/>
        <end position="109"/>
    </location>
</feature>
<evidence type="ECO:0000313" key="3">
    <source>
        <dbReference type="Proteomes" id="UP000070612"/>
    </source>
</evidence>
<dbReference type="PROSITE" id="PS51318">
    <property type="entry name" value="TAT"/>
    <property type="match status" value="1"/>
</dbReference>
<gene>
    <name evidence="2" type="ORF">AFM11_08955</name>
</gene>
<protein>
    <recommendedName>
        <fullName evidence="4">Intersectin-EH binding protein Ibp1</fullName>
    </recommendedName>
</protein>
<comment type="caution">
    <text evidence="2">The sequence shown here is derived from an EMBL/GenBank/DDBJ whole genome shotgun (WGS) entry which is preliminary data.</text>
</comment>
<dbReference type="EMBL" id="LGTW01000004">
    <property type="protein sequence ID" value="KWX24775.1"/>
    <property type="molecule type" value="Genomic_DNA"/>
</dbReference>
<dbReference type="RefSeq" id="WP_067846707.1">
    <property type="nucleotide sequence ID" value="NZ_LGTW01000004.1"/>
</dbReference>
<sequence>MTSRLLFGAGFAATVAGAAALSLLPGMTPAASASCAPGEESDVFTTVCTPFMVPNSPSPFTSIPGNPDIPAIDGIPCTGRNAGQCIGLAEDAEAAGPQPIPRSTISASP</sequence>
<proteinExistence type="predicted"/>
<dbReference type="PROSITE" id="PS51257">
    <property type="entry name" value="PROKAR_LIPOPROTEIN"/>
    <property type="match status" value="1"/>
</dbReference>
<name>A0A132PR53_9MYCO</name>
<keyword evidence="3" id="KW-1185">Reference proteome</keyword>